<evidence type="ECO:0000256" key="1">
    <source>
        <dbReference type="ARBA" id="ARBA00022649"/>
    </source>
</evidence>
<evidence type="ECO:0008006" key="4">
    <source>
        <dbReference type="Google" id="ProtNLM"/>
    </source>
</evidence>
<dbReference type="OrthoDB" id="7173315at2"/>
<dbReference type="Proteomes" id="UP000252517">
    <property type="component" value="Unassembled WGS sequence"/>
</dbReference>
<reference evidence="2 3" key="1">
    <citation type="submission" date="2014-07" db="EMBL/GenBank/DDBJ databases">
        <title>Draft genome sequence of Thalassospira profundimaris S25-3-2.</title>
        <authorList>
            <person name="Lai Q."/>
            <person name="Shao Z."/>
        </authorList>
    </citation>
    <scope>NUCLEOTIDE SEQUENCE [LARGE SCALE GENOMIC DNA]</scope>
    <source>
        <strain evidence="2 3">S25-3-2</strain>
    </source>
</reference>
<accession>A0A367XIU7</accession>
<evidence type="ECO:0000313" key="2">
    <source>
        <dbReference type="EMBL" id="RCK53586.1"/>
    </source>
</evidence>
<keyword evidence="1" id="KW-1277">Toxin-antitoxin system</keyword>
<dbReference type="Gene3D" id="3.30.2310.20">
    <property type="entry name" value="RelE-like"/>
    <property type="match status" value="1"/>
</dbReference>
<organism evidence="2 3">
    <name type="scientific">Thalassospira profundimaris</name>
    <dbReference type="NCBI Taxonomy" id="502049"/>
    <lineage>
        <taxon>Bacteria</taxon>
        <taxon>Pseudomonadati</taxon>
        <taxon>Pseudomonadota</taxon>
        <taxon>Alphaproteobacteria</taxon>
        <taxon>Rhodospirillales</taxon>
        <taxon>Thalassospiraceae</taxon>
        <taxon>Thalassospira</taxon>
    </lineage>
</organism>
<name>A0A367XIU7_9PROT</name>
<sequence length="99" mass="11145">MPGFLVSKAAYNDIRDIAAYTQKTWGVGRRRRYLDGLNEKFSILAGMPEMAPERSEFVPPVRISPYEKHLTIYVQQGGAGILVLRVLHRSMDIDAHLSG</sequence>
<evidence type="ECO:0000313" key="3">
    <source>
        <dbReference type="Proteomes" id="UP000252517"/>
    </source>
</evidence>
<dbReference type="Pfam" id="PF05016">
    <property type="entry name" value="ParE_toxin"/>
    <property type="match status" value="1"/>
</dbReference>
<comment type="caution">
    <text evidence="2">The sequence shown here is derived from an EMBL/GenBank/DDBJ whole genome shotgun (WGS) entry which is preliminary data.</text>
</comment>
<dbReference type="InterPro" id="IPR035093">
    <property type="entry name" value="RelE/ParE_toxin_dom_sf"/>
</dbReference>
<proteinExistence type="predicted"/>
<gene>
    <name evidence="2" type="ORF">TH25_03435</name>
</gene>
<dbReference type="EMBL" id="JPWH01000002">
    <property type="protein sequence ID" value="RCK53586.1"/>
    <property type="molecule type" value="Genomic_DNA"/>
</dbReference>
<protein>
    <recommendedName>
        <fullName evidence="4">Toxin</fullName>
    </recommendedName>
</protein>
<dbReference type="AlphaFoldDB" id="A0A367XIU7"/>
<dbReference type="InterPro" id="IPR007712">
    <property type="entry name" value="RelE/ParE_toxin"/>
</dbReference>